<accession>G0R4S4</accession>
<keyword evidence="1" id="KW-1133">Transmembrane helix</keyword>
<dbReference type="Pfam" id="PF10601">
    <property type="entry name" value="zf-LITAF-like"/>
    <property type="match status" value="1"/>
</dbReference>
<sequence length="99" mass="11241">MNSAPSEQTGLQNGQNQNKYQAILINYECKYCHTSGQPIRYHQAGTGTYLCCLIWCFIAVIPGLIPFCCNRCKDQVLKCASCSNIIEKEYYEPCDCTRK</sequence>
<proteinExistence type="predicted"/>
<protein>
    <recommendedName>
        <fullName evidence="2">LITAF domain-containing protein</fullName>
    </recommendedName>
</protein>
<dbReference type="RefSeq" id="XP_004024933.1">
    <property type="nucleotide sequence ID" value="XM_004024885.1"/>
</dbReference>
<keyword evidence="1" id="KW-0812">Transmembrane</keyword>
<dbReference type="InParanoid" id="G0R4S4"/>
<evidence type="ECO:0000313" key="3">
    <source>
        <dbReference type="EMBL" id="EGR27512.1"/>
    </source>
</evidence>
<dbReference type="Proteomes" id="UP000008983">
    <property type="component" value="Unassembled WGS sequence"/>
</dbReference>
<evidence type="ECO:0000256" key="1">
    <source>
        <dbReference type="SAM" id="Phobius"/>
    </source>
</evidence>
<keyword evidence="1" id="KW-0472">Membrane</keyword>
<dbReference type="PROSITE" id="PS51837">
    <property type="entry name" value="LITAF"/>
    <property type="match status" value="1"/>
</dbReference>
<keyword evidence="4" id="KW-1185">Reference proteome</keyword>
<dbReference type="EMBL" id="GL984355">
    <property type="protein sequence ID" value="EGR27512.1"/>
    <property type="molecule type" value="Genomic_DNA"/>
</dbReference>
<dbReference type="eggNOG" id="ENOG502T28G">
    <property type="taxonomic scope" value="Eukaryota"/>
</dbReference>
<dbReference type="AlphaFoldDB" id="G0R4S4"/>
<evidence type="ECO:0000259" key="2">
    <source>
        <dbReference type="PROSITE" id="PS51837"/>
    </source>
</evidence>
<feature type="domain" description="LITAF" evidence="2">
    <location>
        <begin position="7"/>
        <end position="91"/>
    </location>
</feature>
<reference evidence="3 4" key="1">
    <citation type="submission" date="2011-07" db="EMBL/GenBank/DDBJ databases">
        <authorList>
            <person name="Coyne R."/>
            <person name="Brami D."/>
            <person name="Johnson J."/>
            <person name="Hostetler J."/>
            <person name="Hannick L."/>
            <person name="Clark T."/>
            <person name="Cassidy-Hanley D."/>
            <person name="Inman J."/>
        </authorList>
    </citation>
    <scope>NUCLEOTIDE SEQUENCE [LARGE SCALE GENOMIC DNA]</scope>
    <source>
        <strain evidence="3 4">G5</strain>
    </source>
</reference>
<organism evidence="3 4">
    <name type="scientific">Ichthyophthirius multifiliis</name>
    <name type="common">White spot disease agent</name>
    <name type="synonym">Ich</name>
    <dbReference type="NCBI Taxonomy" id="5932"/>
    <lineage>
        <taxon>Eukaryota</taxon>
        <taxon>Sar</taxon>
        <taxon>Alveolata</taxon>
        <taxon>Ciliophora</taxon>
        <taxon>Intramacronucleata</taxon>
        <taxon>Oligohymenophorea</taxon>
        <taxon>Hymenostomatida</taxon>
        <taxon>Ophryoglenina</taxon>
        <taxon>Ichthyophthirius</taxon>
    </lineage>
</organism>
<gene>
    <name evidence="3" type="ORF">IMG5_194610</name>
</gene>
<dbReference type="GeneID" id="14903586"/>
<name>G0R4S4_ICHMU</name>
<dbReference type="OMA" id="ESSQFFC"/>
<dbReference type="OrthoDB" id="305631at2759"/>
<feature type="transmembrane region" description="Helical" evidence="1">
    <location>
        <begin position="47"/>
        <end position="65"/>
    </location>
</feature>
<dbReference type="InterPro" id="IPR006629">
    <property type="entry name" value="LITAF"/>
</dbReference>
<evidence type="ECO:0000313" key="4">
    <source>
        <dbReference type="Proteomes" id="UP000008983"/>
    </source>
</evidence>